<protein>
    <submittedName>
        <fullName evidence="1">Uncharacterized protein</fullName>
    </submittedName>
</protein>
<comment type="caution">
    <text evidence="1">The sequence shown here is derived from an EMBL/GenBank/DDBJ whole genome shotgun (WGS) entry which is preliminary data.</text>
</comment>
<sequence>MCVLPDGVSDGIYSGLTKTSTELPRLVLIFVKPLYSICRLKNEMDSKVKVWDCTLFRFVFTVRAGREKPLREEAAPVRAGFTKRRI</sequence>
<dbReference type="Proteomes" id="UP000003294">
    <property type="component" value="Unassembled WGS sequence"/>
</dbReference>
<accession>D0W2B6</accession>
<name>D0W2B6_NEICI</name>
<evidence type="ECO:0000313" key="1">
    <source>
        <dbReference type="EMBL" id="EEZ71962.1"/>
    </source>
</evidence>
<reference evidence="1 2" key="1">
    <citation type="submission" date="2009-10" db="EMBL/GenBank/DDBJ databases">
        <authorList>
            <person name="Weinstock G."/>
            <person name="Sodergren E."/>
            <person name="Clifton S."/>
            <person name="Fulton L."/>
            <person name="Fulton B."/>
            <person name="Courtney L."/>
            <person name="Fronick C."/>
            <person name="Harrison M."/>
            <person name="Strong C."/>
            <person name="Farmer C."/>
            <person name="Delahaunty K."/>
            <person name="Markovic C."/>
            <person name="Hall O."/>
            <person name="Minx P."/>
            <person name="Tomlinson C."/>
            <person name="Mitreva M."/>
            <person name="Nelson J."/>
            <person name="Hou S."/>
            <person name="Wollam A."/>
            <person name="Pepin K.H."/>
            <person name="Johnson M."/>
            <person name="Bhonagiri V."/>
            <person name="Nash W.E."/>
            <person name="Warren W."/>
            <person name="Chinwalla A."/>
            <person name="Mardis E.R."/>
            <person name="Wilson R.K."/>
        </authorList>
    </citation>
    <scope>NUCLEOTIDE SEQUENCE [LARGE SCALE GENOMIC DNA]</scope>
    <source>
        <strain evidence="1 2">ATCC 14685</strain>
    </source>
</reference>
<gene>
    <name evidence="1" type="ORF">NEICINOT_03794</name>
</gene>
<organism evidence="1 2">
    <name type="scientific">Neisseria cinerea ATCC 14685</name>
    <dbReference type="NCBI Taxonomy" id="546262"/>
    <lineage>
        <taxon>Bacteria</taxon>
        <taxon>Pseudomonadati</taxon>
        <taxon>Pseudomonadota</taxon>
        <taxon>Betaproteobacteria</taxon>
        <taxon>Neisseriales</taxon>
        <taxon>Neisseriaceae</taxon>
        <taxon>Neisseria</taxon>
    </lineage>
</organism>
<proteinExistence type="predicted"/>
<dbReference type="EMBL" id="ACDY02000004">
    <property type="protein sequence ID" value="EEZ71962.1"/>
    <property type="molecule type" value="Genomic_DNA"/>
</dbReference>
<evidence type="ECO:0000313" key="2">
    <source>
        <dbReference type="Proteomes" id="UP000003294"/>
    </source>
</evidence>
<dbReference type="AlphaFoldDB" id="D0W2B6"/>